<dbReference type="InterPro" id="IPR023753">
    <property type="entry name" value="FAD/NAD-binding_dom"/>
</dbReference>
<evidence type="ECO:0000313" key="2">
    <source>
        <dbReference type="EMBL" id="MBK1713136.1"/>
    </source>
</evidence>
<comment type="caution">
    <text evidence="2">The sequence shown here is derived from an EMBL/GenBank/DDBJ whole genome shotgun (WGS) entry which is preliminary data.</text>
</comment>
<gene>
    <name evidence="2" type="ORF">CKO43_10125</name>
</gene>
<dbReference type="RefSeq" id="WP_200378570.1">
    <property type="nucleotide sequence ID" value="NZ_NRRU01000032.1"/>
</dbReference>
<reference evidence="2" key="2">
    <citation type="journal article" date="2020" name="Microorganisms">
        <title>Osmotic Adaptation and Compatible Solute Biosynthesis of Phototrophic Bacteria as Revealed from Genome Analyses.</title>
        <authorList>
            <person name="Imhoff J.F."/>
            <person name="Rahn T."/>
            <person name="Kunzel S."/>
            <person name="Keller A."/>
            <person name="Neulinger S.C."/>
        </authorList>
    </citation>
    <scope>NUCLEOTIDE SEQUENCE</scope>
    <source>
        <strain evidence="2">IM 151</strain>
    </source>
</reference>
<proteinExistence type="predicted"/>
<feature type="domain" description="FAD/NAD(P)-binding" evidence="1">
    <location>
        <begin position="10"/>
        <end position="70"/>
    </location>
</feature>
<accession>A0ABS1DT14</accession>
<sequence>MPDDKIYDCLVVDVVYTALGVEPRIRLAQAPDAAGKLIVDERCRSTVASLYAAGDVVSSLDQLAVATGQGAIAAAAIHRQLREAGLAQPPETRPDAHG</sequence>
<evidence type="ECO:0000313" key="3">
    <source>
        <dbReference type="Proteomes" id="UP001041814"/>
    </source>
</evidence>
<dbReference type="PRINTS" id="PR00368">
    <property type="entry name" value="FADPNR"/>
</dbReference>
<dbReference type="SUPFAM" id="SSF51905">
    <property type="entry name" value="FAD/NAD(P)-binding domain"/>
    <property type="match status" value="1"/>
</dbReference>
<name>A0ABS1DT14_RUBGE</name>
<dbReference type="Pfam" id="PF07992">
    <property type="entry name" value="Pyr_redox_2"/>
    <property type="match status" value="1"/>
</dbReference>
<protein>
    <recommendedName>
        <fullName evidence="1">FAD/NAD(P)-binding domain-containing protein</fullName>
    </recommendedName>
</protein>
<dbReference type="Proteomes" id="UP001041814">
    <property type="component" value="Unassembled WGS sequence"/>
</dbReference>
<reference evidence="2" key="1">
    <citation type="submission" date="2017-08" db="EMBL/GenBank/DDBJ databases">
        <authorList>
            <person name="Imhoff J.F."/>
            <person name="Rahn T."/>
            <person name="Kuenzel S."/>
            <person name="Neulinger S.C."/>
        </authorList>
    </citation>
    <scope>NUCLEOTIDE SEQUENCE</scope>
    <source>
        <strain evidence="2">IM 151</strain>
    </source>
</reference>
<dbReference type="InterPro" id="IPR036188">
    <property type="entry name" value="FAD/NAD-bd_sf"/>
</dbReference>
<keyword evidence="3" id="KW-1185">Reference proteome</keyword>
<evidence type="ECO:0000259" key="1">
    <source>
        <dbReference type="Pfam" id="PF07992"/>
    </source>
</evidence>
<organism evidence="2 3">
    <name type="scientific">Rubrivivax gelatinosus</name>
    <name type="common">Rhodocyclus gelatinosus</name>
    <name type="synonym">Rhodopseudomonas gelatinosa</name>
    <dbReference type="NCBI Taxonomy" id="28068"/>
    <lineage>
        <taxon>Bacteria</taxon>
        <taxon>Pseudomonadati</taxon>
        <taxon>Pseudomonadota</taxon>
        <taxon>Betaproteobacteria</taxon>
        <taxon>Burkholderiales</taxon>
        <taxon>Sphaerotilaceae</taxon>
        <taxon>Rubrivivax</taxon>
    </lineage>
</organism>
<dbReference type="EMBL" id="NRRU01000032">
    <property type="protein sequence ID" value="MBK1713136.1"/>
    <property type="molecule type" value="Genomic_DNA"/>
</dbReference>
<dbReference type="Gene3D" id="3.50.50.60">
    <property type="entry name" value="FAD/NAD(P)-binding domain"/>
    <property type="match status" value="1"/>
</dbReference>